<feature type="region of interest" description="Disordered" evidence="3">
    <location>
        <begin position="19"/>
        <end position="146"/>
    </location>
</feature>
<feature type="compositionally biased region" description="Pro residues" evidence="3">
    <location>
        <begin position="76"/>
        <end position="109"/>
    </location>
</feature>
<dbReference type="eggNOG" id="COG3179">
    <property type="taxonomic scope" value="Bacteria"/>
</dbReference>
<dbReference type="Gene3D" id="3.90.1720.10">
    <property type="entry name" value="endopeptidase domain like (from Nostoc punctiforme)"/>
    <property type="match status" value="1"/>
</dbReference>
<feature type="compositionally biased region" description="Low complexity" evidence="3">
    <location>
        <begin position="58"/>
        <end position="75"/>
    </location>
</feature>
<dbReference type="InterPro" id="IPR031922">
    <property type="entry name" value="Pesticin_C"/>
</dbReference>
<reference evidence="5 6" key="1">
    <citation type="submission" date="2009-06" db="EMBL/GenBank/DDBJ databases">
        <title>Complete sequence of Dickeya zeae Ech1591.</title>
        <authorList>
            <consortium name="US DOE Joint Genome Institute"/>
            <person name="Lucas S."/>
            <person name="Copeland A."/>
            <person name="Lapidus A."/>
            <person name="Glavina del Rio T."/>
            <person name="Tice H."/>
            <person name="Bruce D."/>
            <person name="Goodwin L."/>
            <person name="Pitluck S."/>
            <person name="Chertkov O."/>
            <person name="Brettin T."/>
            <person name="Detter J.C."/>
            <person name="Han C."/>
            <person name="Larimer F."/>
            <person name="Land M."/>
            <person name="Hauser L."/>
            <person name="Kyrpides N."/>
            <person name="Ovchinnikova G."/>
            <person name="Balakrishnan V."/>
            <person name="Glasner J."/>
            <person name="Perna N.T."/>
        </authorList>
    </citation>
    <scope>NUCLEOTIDE SEQUENCE [LARGE SCALE GENOMIC DNA]</scope>
    <source>
        <strain evidence="5 6">Ech1591</strain>
    </source>
</reference>
<dbReference type="Proteomes" id="UP000002735">
    <property type="component" value="Chromosome"/>
</dbReference>
<evidence type="ECO:0000256" key="2">
    <source>
        <dbReference type="ARBA" id="ARBA00022638"/>
    </source>
</evidence>
<dbReference type="eggNOG" id="COG3409">
    <property type="taxonomic scope" value="Bacteria"/>
</dbReference>
<dbReference type="EMBL" id="CP001655">
    <property type="protein sequence ID" value="ACT06626.1"/>
    <property type="molecule type" value="Genomic_DNA"/>
</dbReference>
<dbReference type="Pfam" id="PF16754">
    <property type="entry name" value="Pesticin"/>
    <property type="match status" value="1"/>
</dbReference>
<sequence length="697" mass="74155">MKKNNTTRKQLFVVIKKTRSFTKKTEINSQSRQNTSETNNTASGYSVSPATGLDNIRPSAPESARPSSAPTTASQPTPPTTPPVTTVPPLPKFSPPQTPTPPVEAPTPPAAANAVPASQPAPTAAAPTTEPAAPQESSTPPFAPDYAAAGSQLSKLMSGMAAPLSRLAGTVPGLLSSASTSLAQAAKGKAVESKPVSTESQASPIDVKPVEVDVKVNSIASTSSSDSLTPTAAAALSNNATASTPKPIATVTWNPATTISSLRRKAGDTSTKYCARAVVDAIRAGGTRIEGANAKDLGPKLIAAGFKAVFSMSRPSTEYDRSKLLPGDVVVLEGFTKDERKGIKKDHPFGHAAMYDGSKWISDFNQPGFYPGSDYRAARPGYTIYRMVATQAQIDAINASQNTEPASNTAVSTPPATVTQATRSSTSAPTSRPTAQTPRASVTVARPAQQTVSPSVPVSHTEPNNSQPTASIRVTSQPEHTTENPTVTQGTNNQSLTVLKGKVTYDAEGREERGKYFSRQIHFPESKNSGVTIGRGYDMGERTKEQVLNDLIAAGIPASQASRISAAAGKKGESARKFVNDNKDIGEITTEQQIKLFNNIYPTYESKAQRLYKENTRGMSNVTKWENLNPAIKDILVDIAYQGFQGVLAMPAASQNNIDQFITFLKNNEDYKKYEEGRHRVAYLQKEKNRTSGNQSQ</sequence>
<protein>
    <recommendedName>
        <fullName evidence="4">Pesticin C-terminal domain-containing protein</fullName>
    </recommendedName>
</protein>
<proteinExistence type="predicted"/>
<dbReference type="KEGG" id="dze:Dd1591_1774"/>
<dbReference type="CDD" id="cd16903">
    <property type="entry name" value="pesticin_lyz-like"/>
    <property type="match status" value="1"/>
</dbReference>
<accession>C6CG56</accession>
<evidence type="ECO:0000313" key="5">
    <source>
        <dbReference type="EMBL" id="ACT06626.1"/>
    </source>
</evidence>
<dbReference type="Gene3D" id="1.10.530.40">
    <property type="match status" value="1"/>
</dbReference>
<dbReference type="STRING" id="561229.Dd1591_1774"/>
<evidence type="ECO:0000256" key="3">
    <source>
        <dbReference type="SAM" id="MobiDB-lite"/>
    </source>
</evidence>
<keyword evidence="1" id="KW-0929">Antimicrobial</keyword>
<dbReference type="OrthoDB" id="932638at2"/>
<dbReference type="InterPro" id="IPR023347">
    <property type="entry name" value="Lysozyme_dom_sf"/>
</dbReference>
<gene>
    <name evidence="5" type="ordered locus">Dd1591_1774</name>
</gene>
<dbReference type="AlphaFoldDB" id="C6CG56"/>
<feature type="domain" description="Pesticin C-terminal" evidence="4">
    <location>
        <begin position="522"/>
        <end position="642"/>
    </location>
</feature>
<dbReference type="HOGENOM" id="CLU_395227_0_0_6"/>
<keyword evidence="2" id="KW-0081">Bacteriolytic enzyme</keyword>
<evidence type="ECO:0000256" key="1">
    <source>
        <dbReference type="ARBA" id="ARBA00022529"/>
    </source>
</evidence>
<feature type="compositionally biased region" description="Polar residues" evidence="3">
    <location>
        <begin position="27"/>
        <end position="49"/>
    </location>
</feature>
<dbReference type="GO" id="GO:0003796">
    <property type="term" value="F:lysozyme activity"/>
    <property type="evidence" value="ECO:0007669"/>
    <property type="project" value="InterPro"/>
</dbReference>
<feature type="compositionally biased region" description="Polar residues" evidence="3">
    <location>
        <begin position="402"/>
        <end position="418"/>
    </location>
</feature>
<feature type="compositionally biased region" description="Low complexity" evidence="3">
    <location>
        <begin position="110"/>
        <end position="137"/>
    </location>
</feature>
<evidence type="ECO:0000259" key="4">
    <source>
        <dbReference type="Pfam" id="PF16754"/>
    </source>
</evidence>
<organism evidence="5 6">
    <name type="scientific">Dickeya chrysanthemi (strain Ech1591)</name>
    <name type="common">Dickeya zeae (strain Ech1591)</name>
    <dbReference type="NCBI Taxonomy" id="561229"/>
    <lineage>
        <taxon>Bacteria</taxon>
        <taxon>Pseudomonadati</taxon>
        <taxon>Pseudomonadota</taxon>
        <taxon>Gammaproteobacteria</taxon>
        <taxon>Enterobacterales</taxon>
        <taxon>Pectobacteriaceae</taxon>
        <taxon>Dickeya</taxon>
    </lineage>
</organism>
<name>C6CG56_DICC1</name>
<feature type="compositionally biased region" description="Polar residues" evidence="3">
    <location>
        <begin position="448"/>
        <end position="492"/>
    </location>
</feature>
<feature type="compositionally biased region" description="Low complexity" evidence="3">
    <location>
        <begin position="419"/>
        <end position="440"/>
    </location>
</feature>
<evidence type="ECO:0000313" key="6">
    <source>
        <dbReference type="Proteomes" id="UP000002735"/>
    </source>
</evidence>
<feature type="region of interest" description="Disordered" evidence="3">
    <location>
        <begin position="402"/>
        <end position="492"/>
    </location>
</feature>
<dbReference type="GO" id="GO:0031640">
    <property type="term" value="P:killing of cells of another organism"/>
    <property type="evidence" value="ECO:0007669"/>
    <property type="project" value="UniProtKB-KW"/>
</dbReference>
<dbReference type="GO" id="GO:0042742">
    <property type="term" value="P:defense response to bacterium"/>
    <property type="evidence" value="ECO:0007669"/>
    <property type="project" value="UniProtKB-KW"/>
</dbReference>